<evidence type="ECO:0000313" key="2">
    <source>
        <dbReference type="EMBL" id="MEB3429303.1"/>
    </source>
</evidence>
<dbReference type="AlphaFoldDB" id="A0AAW9MTW5"/>
<accession>A0AAW9MTW5</accession>
<gene>
    <name evidence="2" type="ORF">VLK81_04615</name>
</gene>
<feature type="region of interest" description="Disordered" evidence="1">
    <location>
        <begin position="23"/>
        <end position="93"/>
    </location>
</feature>
<evidence type="ECO:0008006" key="4">
    <source>
        <dbReference type="Google" id="ProtNLM"/>
    </source>
</evidence>
<dbReference type="Proteomes" id="UP001357733">
    <property type="component" value="Unassembled WGS sequence"/>
</dbReference>
<evidence type="ECO:0000256" key="1">
    <source>
        <dbReference type="SAM" id="MobiDB-lite"/>
    </source>
</evidence>
<name>A0AAW9MTW5_9FIRM</name>
<protein>
    <recommendedName>
        <fullName evidence="4">Lipoprotein</fullName>
    </recommendedName>
</protein>
<organism evidence="2 3">
    <name type="scientific">Citroniella saccharovorans</name>
    <dbReference type="NCBI Taxonomy" id="2053367"/>
    <lineage>
        <taxon>Bacteria</taxon>
        <taxon>Bacillati</taxon>
        <taxon>Bacillota</taxon>
        <taxon>Tissierellia</taxon>
        <taxon>Tissierellales</taxon>
        <taxon>Peptoniphilaceae</taxon>
        <taxon>Citroniella</taxon>
    </lineage>
</organism>
<dbReference type="EMBL" id="JAYKOT010000003">
    <property type="protein sequence ID" value="MEB3429303.1"/>
    <property type="molecule type" value="Genomic_DNA"/>
</dbReference>
<evidence type="ECO:0000313" key="3">
    <source>
        <dbReference type="Proteomes" id="UP001357733"/>
    </source>
</evidence>
<dbReference type="RefSeq" id="WP_324619500.1">
    <property type="nucleotide sequence ID" value="NZ_JAYKOT010000003.1"/>
</dbReference>
<feature type="compositionally biased region" description="Basic and acidic residues" evidence="1">
    <location>
        <begin position="23"/>
        <end position="48"/>
    </location>
</feature>
<sequence length="527" mass="60158">MKINSKILIFFIMSLVFVSGCQKENKPTDPVKKLTDNTSDSSHDKNDENIGENGKNIANNDENDKNNSSNSNNDGKENSDLDNTNKTTSKSNEKLSAVDGAKIGSISSFVEDREIWKDFVDEKHIDAAKRAWLGIHVPRILLNSEDAKIANKEIDDLVKSIKDKYNTYKDDISFYDIGIYSSFSVYQDENVLSIMIESYDIWEGEFSKYFVYNFSLPDGKFIDDYELMKNIGVEKDEILGIIENSLKEDQDRLNTISSRDIKDYSYIYNPNNYTGLVLNDLWDNFKSKTRQIFLDEVGTPNFVFAKYDSVDARHCQPILKLKSDKLDKSSISNEYLKMARKLGINPNDEKYKAIIIKLGSCFDEESLNNTLAKLYVWSSIFADYEDPNMLVAMKETEGGSMPYLIGEECYLIIPKYKNASVSLKELEISEDGNLKEIDNFYLDSNSCSGATFICQNISDIAPNGKITIRYRDDILEFSPSISLKDGRLTLPEEVLDGEDILDWKNLMDMNTYSYTMFQIMSSIMHKG</sequence>
<reference evidence="2 3" key="1">
    <citation type="submission" date="2024-01" db="EMBL/GenBank/DDBJ databases">
        <title>Complete genome sequence of Citroniella saccharovorans strain M6.X9, isolated from human fecal sample.</title>
        <authorList>
            <person name="Cheng G."/>
            <person name="Westerholm M."/>
            <person name="Schnurer A."/>
        </authorList>
    </citation>
    <scope>NUCLEOTIDE SEQUENCE [LARGE SCALE GENOMIC DNA]</scope>
    <source>
        <strain evidence="2 3">DSM 29873</strain>
    </source>
</reference>
<proteinExistence type="predicted"/>
<keyword evidence="3" id="KW-1185">Reference proteome</keyword>
<dbReference type="PROSITE" id="PS51257">
    <property type="entry name" value="PROKAR_LIPOPROTEIN"/>
    <property type="match status" value="1"/>
</dbReference>
<comment type="caution">
    <text evidence="2">The sequence shown here is derived from an EMBL/GenBank/DDBJ whole genome shotgun (WGS) entry which is preliminary data.</text>
</comment>
<feature type="compositionally biased region" description="Polar residues" evidence="1">
    <location>
        <begin position="81"/>
        <end position="90"/>
    </location>
</feature>